<evidence type="ECO:0000259" key="15">
    <source>
        <dbReference type="PROSITE" id="PS50186"/>
    </source>
</evidence>
<dbReference type="InterPro" id="IPR000591">
    <property type="entry name" value="DEP_dom"/>
</dbReference>
<reference evidence="16" key="3">
    <citation type="submission" date="2025-09" db="UniProtKB">
        <authorList>
            <consortium name="Ensembl"/>
        </authorList>
    </citation>
    <scope>IDENTIFICATION</scope>
</reference>
<dbReference type="STRING" id="38772.ENSGAGP00000017146"/>
<dbReference type="SUPFAM" id="SSF50156">
    <property type="entry name" value="PDZ domain-like"/>
    <property type="match status" value="2"/>
</dbReference>
<dbReference type="SUPFAM" id="SSF48065">
    <property type="entry name" value="DBL homology domain (DH-domain)"/>
    <property type="match status" value="1"/>
</dbReference>
<dbReference type="InterPro" id="IPR036034">
    <property type="entry name" value="PDZ_sf"/>
</dbReference>
<dbReference type="Ensembl" id="ENSGAGT00000019569.1">
    <property type="protein sequence ID" value="ENSGAGP00000017146.1"/>
    <property type="gene ID" value="ENSGAGG00000012802.1"/>
</dbReference>
<dbReference type="FunFam" id="2.30.29.30:FF:000055">
    <property type="entry name" value="Phosphatidylinositol 3,4,5-trisphosphate-dependent Rac exchanger 1 protein-like"/>
    <property type="match status" value="1"/>
</dbReference>
<dbReference type="InterPro" id="IPR051832">
    <property type="entry name" value="mTOR-Rac_regulators"/>
</dbReference>
<dbReference type="FunFam" id="2.30.42.10:FF:000099">
    <property type="entry name" value="Phosphatidylinositol-3,4,5-trisphosphate dependent Rac exchange factor 1"/>
    <property type="match status" value="1"/>
</dbReference>
<comment type="subunit">
    <text evidence="10">Interacts preferentially with RAC2. Interacts with RAC1. Interacts with AUTS2.</text>
</comment>
<dbReference type="GO" id="GO:0007186">
    <property type="term" value="P:G protein-coupled receptor signaling pathway"/>
    <property type="evidence" value="ECO:0007669"/>
    <property type="project" value="TreeGrafter"/>
</dbReference>
<dbReference type="FunFam" id="1.10.10.10:FF:000090">
    <property type="entry name" value="Phosphatidylinositol-3,4,5-trisphosphate dependent Rac exchange factor 1"/>
    <property type="match status" value="1"/>
</dbReference>
<keyword evidence="5" id="KW-0597">Phosphoprotein</keyword>
<evidence type="ECO:0000259" key="14">
    <source>
        <dbReference type="PROSITE" id="PS50010"/>
    </source>
</evidence>
<dbReference type="Gene3D" id="1.20.900.10">
    <property type="entry name" value="Dbl homology (DH) domain"/>
    <property type="match status" value="1"/>
</dbReference>
<keyword evidence="8" id="KW-0472">Membrane</keyword>
<feature type="domain" description="DH" evidence="14">
    <location>
        <begin position="27"/>
        <end position="218"/>
    </location>
</feature>
<dbReference type="InterPro" id="IPR035899">
    <property type="entry name" value="DBL_dom_sf"/>
</dbReference>
<dbReference type="PROSITE" id="PS50186">
    <property type="entry name" value="DEP"/>
    <property type="match status" value="2"/>
</dbReference>
<keyword evidence="17" id="KW-1185">Reference proteome</keyword>
<dbReference type="InterPro" id="IPR011993">
    <property type="entry name" value="PH-like_dom_sf"/>
</dbReference>
<evidence type="ECO:0000256" key="8">
    <source>
        <dbReference type="ARBA" id="ARBA00023136"/>
    </source>
</evidence>
<dbReference type="InterPro" id="IPR001478">
    <property type="entry name" value="PDZ"/>
</dbReference>
<comment type="subcellular location">
    <subcellularLocation>
        <location evidence="1">Cell membrane</location>
    </subcellularLocation>
    <subcellularLocation>
        <location evidence="2">Cytoplasm</location>
        <location evidence="2">Cytosol</location>
    </subcellularLocation>
</comment>
<dbReference type="CDD" id="cd00160">
    <property type="entry name" value="RhoGEF"/>
    <property type="match status" value="1"/>
</dbReference>
<dbReference type="InterPro" id="IPR000219">
    <property type="entry name" value="DH_dom"/>
</dbReference>
<dbReference type="PANTHER" id="PTHR22829:SF6">
    <property type="entry name" value="PHOSPHATIDYLINOSITOL 3,4,5-TRISPHOSPHATE-DEPENDENT RAC EXCHANGER 1 PROTEIN"/>
    <property type="match status" value="1"/>
</dbReference>
<keyword evidence="3" id="KW-1003">Cell membrane</keyword>
<evidence type="ECO:0000256" key="6">
    <source>
        <dbReference type="ARBA" id="ARBA00022658"/>
    </source>
</evidence>
<evidence type="ECO:0000256" key="11">
    <source>
        <dbReference type="ARBA" id="ARBA00070303"/>
    </source>
</evidence>
<dbReference type="SUPFAM" id="SSF50729">
    <property type="entry name" value="PH domain-like"/>
    <property type="match status" value="1"/>
</dbReference>
<dbReference type="FunFam" id="1.20.900.10:FF:000018">
    <property type="entry name" value="Phosphatidylinositol-3,4, 5-trisphosphate-dependent Rac exchange factor 2, putative"/>
    <property type="match status" value="1"/>
</dbReference>
<dbReference type="GO" id="GO:0072593">
    <property type="term" value="P:reactive oxygen species metabolic process"/>
    <property type="evidence" value="ECO:0007669"/>
    <property type="project" value="UniProtKB-ARBA"/>
</dbReference>
<keyword evidence="6" id="KW-0344">Guanine-nucleotide releasing factor</keyword>
<dbReference type="SMART" id="SM00228">
    <property type="entry name" value="PDZ"/>
    <property type="match status" value="2"/>
</dbReference>
<dbReference type="PANTHER" id="PTHR22829">
    <property type="entry name" value="DEP DOMAIN PROTEIN"/>
    <property type="match status" value="1"/>
</dbReference>
<evidence type="ECO:0000256" key="4">
    <source>
        <dbReference type="ARBA" id="ARBA00022490"/>
    </source>
</evidence>
<proteinExistence type="predicted"/>
<feature type="domain" description="PH" evidence="13">
    <location>
        <begin position="249"/>
        <end position="369"/>
    </location>
</feature>
<dbReference type="Proteomes" id="UP000291020">
    <property type="component" value="Unassembled WGS sequence"/>
</dbReference>
<dbReference type="Gene3D" id="2.30.42.10">
    <property type="match status" value="2"/>
</dbReference>
<dbReference type="Pfam" id="PF22697">
    <property type="entry name" value="SOS1_NGEF_PH"/>
    <property type="match status" value="1"/>
</dbReference>
<dbReference type="PROSITE" id="PS00741">
    <property type="entry name" value="DH_1"/>
    <property type="match status" value="1"/>
</dbReference>
<dbReference type="FunFam" id="1.10.10.10:FF:000094">
    <property type="entry name" value="Phosphatidylinositol-3,4,5-trisphosphate dependent Rac exchange factor 1"/>
    <property type="match status" value="1"/>
</dbReference>
<feature type="domain" description="DEP" evidence="15">
    <location>
        <begin position="398"/>
        <end position="473"/>
    </location>
</feature>
<evidence type="ECO:0000313" key="16">
    <source>
        <dbReference type="Ensembl" id="ENSGAGP00000017146.1"/>
    </source>
</evidence>
<dbReference type="GO" id="GO:0035556">
    <property type="term" value="P:intracellular signal transduction"/>
    <property type="evidence" value="ECO:0007669"/>
    <property type="project" value="InterPro"/>
</dbReference>
<sequence>MEAQPPGGPAAPDPSGCPKDSDRQLRLRLCVLSEILGTERDYVGTLRFLQSAFLHRIRQNAVDKAEKYITEENIKILFSNIEDILDVHKEFLAALEFCLQPEPQSQHELGNVFLKFKDKFFVYEEYCSNHEKALRLLMELNKIPAVRAFLLSCMLLGGRKTTDIPLEGYLLTPIQRICKYPLLLKELGKRTPSKHPDHQAVQNALQAMKTVCTNINETKRQMEKLEALEQLQSHIEGWEGSNLTDICTQLLLQGTLLKISAGNIQERTFFLFDNLLVYCKRKSRVAGKKASKRTKSINGSLYIFRGRINTEVMEVENVEDGTADYHSNGYTVTNGWKIHNTAKNKWFVCMAKTPEDKQKWLDAIIKEREQRESLKLGMERDAYVMIAEKGEKLYHMMMTKKVNLIKDRRRKLSTVPKCFLGNEFVSWLMEIGEISKPEEGVNLGQALLENGIIHHVSDKHHFKNEQVMYRFRYDDGTYKPRSELEDIMSKGVRLYCRLHSLYTPVIKDRDYHLKTYKSVIPASKLVDWLIAQGDCQTREEAVALGVGLCNNGFMHHVLEKSEFKDESQYFRFYADEEMEGTSFKSKQLHNDFKLVENILAKLLLILPGEDDYGFDIEEKNKAIVVKSVERGSHAEMASLQVGRKIYSINEDLVFLRPFQEVETILNQSFCSRRPLRLLVATKSKEIIKIPDCHEALCFQIRGTAPPYVRAVGRGSKAAAVGLHSGQCILKVNGNNMMNESYTEVLEHFTAYRNRQQELLGLYQWVYRTHEDAEEDRAQQPIFNVYLNGSHLESSEGQLSVEGSGELNPLYKSQQEAVSPLIMSEDTPLISLTVDNVHLEHAVVYEYVSTAGIKCYVLEKTVEPKGCFNLTAKILEAFAVDDNHFVNNCKKLISQSRAVETMPEYDFRQTCDTKLESICTRLTNYHKFADELKMKVSPAFKQATTEPHPLNSMDFCPTNCHINLMEVSYPKTTTSTGRSFSIRLGRKPSIIGLDPEQVGTLNPVSYTQHCITSMAAPSWKCLTLDDGELNPHGQFEGSFGQQNGGTNQEERGLSFLLKEEDREIQDSYLQLFNKLDIAVKEMKQYVLQINKLLSTITEPTGTCEPLSTEETSPPSLGAEESDTDKAEHGGSKKVCFKVSEEDQEDSGHDTMSFRDSYSECNSNRDSVLSYTSVRSNSSYLGSDEMGSGDELPSDMRIPSDKQDKLHGCLEHLFNQVDAINALLKGSVITKAFEETKHFPMDHSLQEFKQKEETTIRCRNNIQFSVQEDPWNLPLRIKNLVETIQKHVEDGKNQLLLALLKCTDTELQLRRDVIFCQSLVAAICTFSEQLLAALNYRYNNNGEYEESSRDASRKWLEQIAATGVLLHYQSLLSPSVKEERIMLEDISVTLSELDKVAFYFKQLDESLVANTHIFYHIEGSRQALKIIFYLDSYYFSKLPSRFQNGGSLKLHTVLFTKALESPDSQPQPGDSSLEELPQQINGVSLEKVQQYYRKLRTFYLERSNLPTDSNTTAVKIDQLIRPINAMDELCRLMKSFINIKPTQSGYSSSNTPGAGLLPISSELCYRLGACQIAMCGTGMQRSTLSVSLEQAAILARSHGLLPKCIMQATDIMRKQGPRVEISAKNLKVMDQMPQSAPRLYRLCQPPLDGDL</sequence>
<dbReference type="InterPro" id="IPR001849">
    <property type="entry name" value="PH_domain"/>
</dbReference>
<dbReference type="InterPro" id="IPR055251">
    <property type="entry name" value="SOS1_NGEF_PH"/>
</dbReference>
<dbReference type="Pfam" id="PF00621">
    <property type="entry name" value="RhoGEF"/>
    <property type="match status" value="1"/>
</dbReference>
<dbReference type="InterPro" id="IPR036390">
    <property type="entry name" value="WH_DNA-bd_sf"/>
</dbReference>
<reference evidence="17" key="1">
    <citation type="journal article" date="2017" name="PLoS ONE">
        <title>The Agassiz's desert tortoise genome provides a resource for the conservation of a threatened species.</title>
        <authorList>
            <person name="Tollis M."/>
            <person name="DeNardo D.F."/>
            <person name="Cornelius J.A."/>
            <person name="Dolby G.A."/>
            <person name="Edwards T."/>
            <person name="Henen B.T."/>
            <person name="Karl A.E."/>
            <person name="Murphy R.W."/>
            <person name="Kusumi K."/>
        </authorList>
    </citation>
    <scope>NUCLEOTIDE SEQUENCE [LARGE SCALE GENOMIC DNA]</scope>
</reference>
<dbReference type="GO" id="GO:0005829">
    <property type="term" value="C:cytosol"/>
    <property type="evidence" value="ECO:0007669"/>
    <property type="project" value="UniProtKB-SubCell"/>
</dbReference>
<keyword evidence="7" id="KW-0677">Repeat</keyword>
<dbReference type="Gene3D" id="2.30.29.30">
    <property type="entry name" value="Pleckstrin-homology domain (PH domain)/Phosphotyrosine-binding domain (PTB)"/>
    <property type="match status" value="1"/>
</dbReference>
<feature type="region of interest" description="Disordered" evidence="12">
    <location>
        <begin position="1"/>
        <end position="21"/>
    </location>
</feature>
<feature type="compositionally biased region" description="Pro residues" evidence="12">
    <location>
        <begin position="1"/>
        <end position="12"/>
    </location>
</feature>
<evidence type="ECO:0000256" key="3">
    <source>
        <dbReference type="ARBA" id="ARBA00022475"/>
    </source>
</evidence>
<dbReference type="PROSITE" id="PS50003">
    <property type="entry name" value="PH_DOMAIN"/>
    <property type="match status" value="1"/>
</dbReference>
<dbReference type="Gene3D" id="1.10.10.10">
    <property type="entry name" value="Winged helix-like DNA-binding domain superfamily/Winged helix DNA-binding domain"/>
    <property type="match status" value="2"/>
</dbReference>
<evidence type="ECO:0000256" key="7">
    <source>
        <dbReference type="ARBA" id="ARBA00022737"/>
    </source>
</evidence>
<evidence type="ECO:0000256" key="2">
    <source>
        <dbReference type="ARBA" id="ARBA00004514"/>
    </source>
</evidence>
<organism evidence="16 17">
    <name type="scientific">Gopherus agassizii</name>
    <name type="common">Agassiz's desert tortoise</name>
    <dbReference type="NCBI Taxonomy" id="38772"/>
    <lineage>
        <taxon>Eukaryota</taxon>
        <taxon>Metazoa</taxon>
        <taxon>Chordata</taxon>
        <taxon>Craniata</taxon>
        <taxon>Vertebrata</taxon>
        <taxon>Euteleostomi</taxon>
        <taxon>Archelosauria</taxon>
        <taxon>Testudinata</taxon>
        <taxon>Testudines</taxon>
        <taxon>Cryptodira</taxon>
        <taxon>Durocryptodira</taxon>
        <taxon>Testudinoidea</taxon>
        <taxon>Testudinidae</taxon>
        <taxon>Gopherus</taxon>
    </lineage>
</organism>
<dbReference type="InterPro" id="IPR036388">
    <property type="entry name" value="WH-like_DNA-bd_sf"/>
</dbReference>
<dbReference type="GO" id="GO:0005085">
    <property type="term" value="F:guanyl-nucleotide exchange factor activity"/>
    <property type="evidence" value="ECO:0007669"/>
    <property type="project" value="UniProtKB-KW"/>
</dbReference>
<dbReference type="GO" id="GO:0023051">
    <property type="term" value="P:regulation of signaling"/>
    <property type="evidence" value="ECO:0007669"/>
    <property type="project" value="TreeGrafter"/>
</dbReference>
<reference evidence="16" key="2">
    <citation type="submission" date="2025-08" db="UniProtKB">
        <authorList>
            <consortium name="Ensembl"/>
        </authorList>
    </citation>
    <scope>IDENTIFICATION</scope>
</reference>
<dbReference type="GO" id="GO:0045321">
    <property type="term" value="P:leukocyte activation"/>
    <property type="evidence" value="ECO:0007669"/>
    <property type="project" value="UniProtKB-ARBA"/>
</dbReference>
<evidence type="ECO:0000313" key="17">
    <source>
        <dbReference type="Proteomes" id="UP000291020"/>
    </source>
</evidence>
<dbReference type="SMART" id="SM00233">
    <property type="entry name" value="PH"/>
    <property type="match status" value="1"/>
</dbReference>
<evidence type="ECO:0000256" key="1">
    <source>
        <dbReference type="ARBA" id="ARBA00004236"/>
    </source>
</evidence>
<evidence type="ECO:0000259" key="13">
    <source>
        <dbReference type="PROSITE" id="PS50003"/>
    </source>
</evidence>
<dbReference type="GO" id="GO:0005886">
    <property type="term" value="C:plasma membrane"/>
    <property type="evidence" value="ECO:0007669"/>
    <property type="project" value="UniProtKB-SubCell"/>
</dbReference>
<dbReference type="SMART" id="SM00325">
    <property type="entry name" value="RhoGEF"/>
    <property type="match status" value="1"/>
</dbReference>
<dbReference type="SUPFAM" id="SSF46785">
    <property type="entry name" value="Winged helix' DNA-binding domain"/>
    <property type="match status" value="2"/>
</dbReference>
<name>A0A452HQ49_9SAUR</name>
<evidence type="ECO:0000256" key="12">
    <source>
        <dbReference type="SAM" id="MobiDB-lite"/>
    </source>
</evidence>
<feature type="region of interest" description="Disordered" evidence="12">
    <location>
        <begin position="1097"/>
        <end position="1129"/>
    </location>
</feature>
<dbReference type="GO" id="GO:0005096">
    <property type="term" value="F:GTPase activator activity"/>
    <property type="evidence" value="ECO:0007669"/>
    <property type="project" value="TreeGrafter"/>
</dbReference>
<dbReference type="CDD" id="cd01224">
    <property type="entry name" value="PH_Collybistin_ASEF"/>
    <property type="match status" value="1"/>
</dbReference>
<dbReference type="PROSITE" id="PS50010">
    <property type="entry name" value="DH_2"/>
    <property type="match status" value="1"/>
</dbReference>
<evidence type="ECO:0000256" key="10">
    <source>
        <dbReference type="ARBA" id="ARBA00065110"/>
    </source>
</evidence>
<dbReference type="SMART" id="SM00049">
    <property type="entry name" value="DEP"/>
    <property type="match status" value="2"/>
</dbReference>
<dbReference type="Pfam" id="PF00610">
    <property type="entry name" value="DEP"/>
    <property type="match status" value="2"/>
</dbReference>
<dbReference type="CDD" id="cd04440">
    <property type="entry name" value="DEP_2_P-Rex"/>
    <property type="match status" value="1"/>
</dbReference>
<evidence type="ECO:0000256" key="5">
    <source>
        <dbReference type="ARBA" id="ARBA00022553"/>
    </source>
</evidence>
<comment type="function">
    <text evidence="9">Functions as a RAC guanine nucleotide exchange factor (GEF), which activates the Rac proteins by exchanging bound GDP for free GTP. Its activity is synergistically activated by phosphatidylinositol 3,4,5-trisphosphate and the beta gamma subunits of heterotrimeric G protein. May function downstream of heterotrimeric G proteins in neutrophils.</text>
</comment>
<keyword evidence="4" id="KW-0963">Cytoplasm</keyword>
<accession>A0A452HQ49</accession>
<feature type="domain" description="DEP" evidence="15">
    <location>
        <begin position="506"/>
        <end position="574"/>
    </location>
</feature>
<evidence type="ECO:0000256" key="9">
    <source>
        <dbReference type="ARBA" id="ARBA00055300"/>
    </source>
</evidence>
<protein>
    <recommendedName>
        <fullName evidence="11">Phosphatidylinositol 3,4,5-trisphosphate-dependent Rac exchanger 1 protein</fullName>
    </recommendedName>
</protein>
<dbReference type="InterPro" id="IPR001331">
    <property type="entry name" value="GDS_CDC24_CS"/>
</dbReference>